<sequence>MIGSWETLTLVVGALVGVGKLLWDVLKRFINWRGHTLSEKNSRRVEEQRIQSEEDRLIYKDLRDRVNRQDKEIRKIRDDLHEWKDQYYELHTTSQEMKVQNKILSKSNRKLQRALNVLRNYLQKITTRLSDYEDIPAPPQVAQDTFAMGIDEEILDDIANPNIDTSSVLGEEDIPNEDDFGYNEPPSTSENGTSE</sequence>
<proteinExistence type="predicted"/>
<feature type="compositionally biased region" description="Acidic residues" evidence="2">
    <location>
        <begin position="170"/>
        <end position="181"/>
    </location>
</feature>
<dbReference type="RefSeq" id="WP_259124342.1">
    <property type="nucleotide sequence ID" value="NZ_JANUAE010000015.1"/>
</dbReference>
<gene>
    <name evidence="3" type="ORF">GGP61_003160</name>
</gene>
<keyword evidence="1" id="KW-0175">Coiled coil</keyword>
<evidence type="ECO:0000313" key="4">
    <source>
        <dbReference type="Proteomes" id="UP001155057"/>
    </source>
</evidence>
<evidence type="ECO:0000313" key="3">
    <source>
        <dbReference type="EMBL" id="MCS3711527.1"/>
    </source>
</evidence>
<name>A0A9X2Q4Q8_9BACT</name>
<dbReference type="Proteomes" id="UP001155057">
    <property type="component" value="Unassembled WGS sequence"/>
</dbReference>
<evidence type="ECO:0000256" key="2">
    <source>
        <dbReference type="SAM" id="MobiDB-lite"/>
    </source>
</evidence>
<evidence type="ECO:0000256" key="1">
    <source>
        <dbReference type="SAM" id="Coils"/>
    </source>
</evidence>
<feature type="region of interest" description="Disordered" evidence="2">
    <location>
        <begin position="159"/>
        <end position="195"/>
    </location>
</feature>
<protein>
    <submittedName>
        <fullName evidence="3">Mg2+ and Co2+ transporter CorA</fullName>
    </submittedName>
</protein>
<dbReference type="EMBL" id="JANUAE010000015">
    <property type="protein sequence ID" value="MCS3711527.1"/>
    <property type="molecule type" value="Genomic_DNA"/>
</dbReference>
<dbReference type="AlphaFoldDB" id="A0A9X2Q4Q8"/>
<reference evidence="3" key="1">
    <citation type="submission" date="2022-08" db="EMBL/GenBank/DDBJ databases">
        <title>Genomic Encyclopedia of Type Strains, Phase V (KMG-V): Genome sequencing to study the core and pangenomes of soil and plant-associated prokaryotes.</title>
        <authorList>
            <person name="Whitman W."/>
        </authorList>
    </citation>
    <scope>NUCLEOTIDE SEQUENCE</scope>
    <source>
        <strain evidence="3">SP3049</strain>
    </source>
</reference>
<accession>A0A9X2Q4Q8</accession>
<feature type="coiled-coil region" evidence="1">
    <location>
        <begin position="59"/>
        <end position="124"/>
    </location>
</feature>
<organism evidence="3 4">
    <name type="scientific">Salinibacter ruber</name>
    <dbReference type="NCBI Taxonomy" id="146919"/>
    <lineage>
        <taxon>Bacteria</taxon>
        <taxon>Pseudomonadati</taxon>
        <taxon>Rhodothermota</taxon>
        <taxon>Rhodothermia</taxon>
        <taxon>Rhodothermales</taxon>
        <taxon>Salinibacteraceae</taxon>
        <taxon>Salinibacter</taxon>
    </lineage>
</organism>
<comment type="caution">
    <text evidence="3">The sequence shown here is derived from an EMBL/GenBank/DDBJ whole genome shotgun (WGS) entry which is preliminary data.</text>
</comment>
<feature type="compositionally biased region" description="Polar residues" evidence="2">
    <location>
        <begin position="185"/>
        <end position="195"/>
    </location>
</feature>